<gene>
    <name evidence="2" type="ORF">IV64_GL002549</name>
</gene>
<feature type="transmembrane region" description="Helical" evidence="1">
    <location>
        <begin position="29"/>
        <end position="59"/>
    </location>
</feature>
<reference evidence="2 3" key="1">
    <citation type="journal article" date="2015" name="Genome Announc.">
        <title>Expanding the biotechnology potential of lactobacilli through comparative genomics of 213 strains and associated genera.</title>
        <authorList>
            <person name="Sun Z."/>
            <person name="Harris H.M."/>
            <person name="McCann A."/>
            <person name="Guo C."/>
            <person name="Argimon S."/>
            <person name="Zhang W."/>
            <person name="Yang X."/>
            <person name="Jeffery I.B."/>
            <person name="Cooney J.C."/>
            <person name="Kagawa T.F."/>
            <person name="Liu W."/>
            <person name="Song Y."/>
            <person name="Salvetti E."/>
            <person name="Wrobel A."/>
            <person name="Rasinkangas P."/>
            <person name="Parkhill J."/>
            <person name="Rea M.C."/>
            <person name="O'Sullivan O."/>
            <person name="Ritari J."/>
            <person name="Douillard F.P."/>
            <person name="Paul Ross R."/>
            <person name="Yang R."/>
            <person name="Briner A.E."/>
            <person name="Felis G.E."/>
            <person name="de Vos W.M."/>
            <person name="Barrangou R."/>
            <person name="Klaenhammer T.R."/>
            <person name="Caufield P.W."/>
            <person name="Cui Y."/>
            <person name="Zhang H."/>
            <person name="O'Toole P.W."/>
        </authorList>
    </citation>
    <scope>NUCLEOTIDE SEQUENCE [LARGE SCALE GENOMIC DNA]</scope>
    <source>
        <strain evidence="2 3">LMG 26013</strain>
    </source>
</reference>
<sequence length="64" mass="6999">MIGFLIALVIGFWLLKVFFKIGFKLIGLIFTVIIGLFLLKMALWIGVAVLALGGIALFASPFQN</sequence>
<keyword evidence="3" id="KW-1185">Reference proteome</keyword>
<evidence type="ECO:0000313" key="2">
    <source>
        <dbReference type="EMBL" id="KRO10859.1"/>
    </source>
</evidence>
<dbReference type="Proteomes" id="UP000051783">
    <property type="component" value="Unassembled WGS sequence"/>
</dbReference>
<evidence type="ECO:0008006" key="4">
    <source>
        <dbReference type="Google" id="ProtNLM"/>
    </source>
</evidence>
<evidence type="ECO:0000256" key="1">
    <source>
        <dbReference type="SAM" id="Phobius"/>
    </source>
</evidence>
<keyword evidence="1" id="KW-0472">Membrane</keyword>
<comment type="caution">
    <text evidence="2">The sequence shown here is derived from an EMBL/GenBank/DDBJ whole genome shotgun (WGS) entry which is preliminary data.</text>
</comment>
<evidence type="ECO:0000313" key="3">
    <source>
        <dbReference type="Proteomes" id="UP000051783"/>
    </source>
</evidence>
<keyword evidence="1" id="KW-1133">Transmembrane helix</keyword>
<accession>A0A0R2MFD5</accession>
<dbReference type="AlphaFoldDB" id="A0A0R2MFD5"/>
<organism evidence="2 3">
    <name type="scientific">Lactiplantibacillus xiangfangensis</name>
    <dbReference type="NCBI Taxonomy" id="942150"/>
    <lineage>
        <taxon>Bacteria</taxon>
        <taxon>Bacillati</taxon>
        <taxon>Bacillota</taxon>
        <taxon>Bacilli</taxon>
        <taxon>Lactobacillales</taxon>
        <taxon>Lactobacillaceae</taxon>
        <taxon>Lactiplantibacillus</taxon>
    </lineage>
</organism>
<keyword evidence="1" id="KW-0812">Transmembrane</keyword>
<dbReference type="EMBL" id="JQCL01000057">
    <property type="protein sequence ID" value="KRO10859.1"/>
    <property type="molecule type" value="Genomic_DNA"/>
</dbReference>
<name>A0A0R2MFD5_9LACO</name>
<dbReference type="RefSeq" id="WP_057706248.1">
    <property type="nucleotide sequence ID" value="NZ_JQCL01000057.1"/>
</dbReference>
<dbReference type="PATRIC" id="fig|942150.3.peg.2657"/>
<proteinExistence type="predicted"/>
<protein>
    <recommendedName>
        <fullName evidence="4">Small multidrug resistance protein</fullName>
    </recommendedName>
</protein>
<dbReference type="OrthoDB" id="2300902at2"/>